<name>A0A9P5R0X9_9FUNG</name>
<feature type="non-terminal residue" evidence="1">
    <location>
        <position position="1"/>
    </location>
</feature>
<evidence type="ECO:0000313" key="2">
    <source>
        <dbReference type="Proteomes" id="UP000748756"/>
    </source>
</evidence>
<keyword evidence="2" id="KW-1185">Reference proteome</keyword>
<dbReference type="OrthoDB" id="2424990at2759"/>
<dbReference type="EMBL" id="JAAAUQ010003231">
    <property type="protein sequence ID" value="KAF9118273.1"/>
    <property type="molecule type" value="Genomic_DNA"/>
</dbReference>
<feature type="non-terminal residue" evidence="1">
    <location>
        <position position="93"/>
    </location>
</feature>
<dbReference type="AlphaFoldDB" id="A0A9P5R0X9"/>
<dbReference type="Proteomes" id="UP000748756">
    <property type="component" value="Unassembled WGS sequence"/>
</dbReference>
<gene>
    <name evidence="1" type="ORF">BG015_006696</name>
</gene>
<protein>
    <submittedName>
        <fullName evidence="1">Uncharacterized protein</fullName>
    </submittedName>
</protein>
<sequence>SKGRLNINGKAMRERFQRHMKAFTESKRKAESTGFGVTEDDTKKTLYTVAHKPERWTRSSGDDQTSLRYTSSLVLLYHLKNKVDARSLAQHLD</sequence>
<proteinExistence type="predicted"/>
<evidence type="ECO:0000313" key="1">
    <source>
        <dbReference type="EMBL" id="KAF9118273.1"/>
    </source>
</evidence>
<reference evidence="1" key="1">
    <citation type="journal article" date="2020" name="Fungal Divers.">
        <title>Resolving the Mortierellaceae phylogeny through synthesis of multi-gene phylogenetics and phylogenomics.</title>
        <authorList>
            <person name="Vandepol N."/>
            <person name="Liber J."/>
            <person name="Desiro A."/>
            <person name="Na H."/>
            <person name="Kennedy M."/>
            <person name="Barry K."/>
            <person name="Grigoriev I.V."/>
            <person name="Miller A.N."/>
            <person name="O'Donnell K."/>
            <person name="Stajich J.E."/>
            <person name="Bonito G."/>
        </authorList>
    </citation>
    <scope>NUCLEOTIDE SEQUENCE</scope>
    <source>
        <strain evidence="1">NRRL 6426</strain>
    </source>
</reference>
<organism evidence="1 2">
    <name type="scientific">Linnemannia schmuckeri</name>
    <dbReference type="NCBI Taxonomy" id="64567"/>
    <lineage>
        <taxon>Eukaryota</taxon>
        <taxon>Fungi</taxon>
        <taxon>Fungi incertae sedis</taxon>
        <taxon>Mucoromycota</taxon>
        <taxon>Mortierellomycotina</taxon>
        <taxon>Mortierellomycetes</taxon>
        <taxon>Mortierellales</taxon>
        <taxon>Mortierellaceae</taxon>
        <taxon>Linnemannia</taxon>
    </lineage>
</organism>
<comment type="caution">
    <text evidence="1">The sequence shown here is derived from an EMBL/GenBank/DDBJ whole genome shotgun (WGS) entry which is preliminary data.</text>
</comment>
<accession>A0A9P5R0X9</accession>